<accession>A0AAV0T659</accession>
<organism evidence="1 2">
    <name type="scientific">Peronospora destructor</name>
    <dbReference type="NCBI Taxonomy" id="86335"/>
    <lineage>
        <taxon>Eukaryota</taxon>
        <taxon>Sar</taxon>
        <taxon>Stramenopiles</taxon>
        <taxon>Oomycota</taxon>
        <taxon>Peronosporomycetes</taxon>
        <taxon>Peronosporales</taxon>
        <taxon>Peronosporaceae</taxon>
        <taxon>Peronospora</taxon>
    </lineage>
</organism>
<gene>
    <name evidence="1" type="ORF">PDE001_LOCUS1055</name>
</gene>
<protein>
    <submittedName>
        <fullName evidence="1">Uncharacterized protein</fullName>
    </submittedName>
</protein>
<name>A0AAV0T659_9STRA</name>
<sequence length="228" mass="26180">MNNRSGTICVCPFARQLFPQLPTPMDPVRATTNFCWAFSNAFIQSLKDKISICERPFPYTRSKTRWRKRPQDEIKYLRAHTAELENLKNALSNPNTKPNLLEEIGRDRNIPRDDCCNRKLDAALVENRQLRAMVAGRYQVAKALQDAIDRHARMKAREVYCPTNAAALNELIFALLDEATDLYCKCTAEVAFVPLQFVAQDTIYRAKVIVISARIGFQFYDCYYQCGP</sequence>
<reference evidence="1" key="1">
    <citation type="submission" date="2022-12" db="EMBL/GenBank/DDBJ databases">
        <authorList>
            <person name="Webb A."/>
        </authorList>
    </citation>
    <scope>NUCLEOTIDE SEQUENCE</scope>
    <source>
        <strain evidence="1">Pd1</strain>
    </source>
</reference>
<keyword evidence="2" id="KW-1185">Reference proteome</keyword>
<evidence type="ECO:0000313" key="2">
    <source>
        <dbReference type="Proteomes" id="UP001162029"/>
    </source>
</evidence>
<proteinExistence type="predicted"/>
<evidence type="ECO:0000313" key="1">
    <source>
        <dbReference type="EMBL" id="CAI5713962.1"/>
    </source>
</evidence>
<dbReference type="EMBL" id="CANTFM010000178">
    <property type="protein sequence ID" value="CAI5713962.1"/>
    <property type="molecule type" value="Genomic_DNA"/>
</dbReference>
<comment type="caution">
    <text evidence="1">The sequence shown here is derived from an EMBL/GenBank/DDBJ whole genome shotgun (WGS) entry which is preliminary data.</text>
</comment>
<dbReference type="AlphaFoldDB" id="A0AAV0T659"/>
<dbReference type="Proteomes" id="UP001162029">
    <property type="component" value="Unassembled WGS sequence"/>
</dbReference>